<dbReference type="InterPro" id="IPR021184">
    <property type="entry name" value="TNF_CS"/>
</dbReference>
<keyword evidence="10" id="KW-1185">Reference proteome</keyword>
<evidence type="ECO:0000256" key="6">
    <source>
        <dbReference type="ARBA" id="ARBA00023180"/>
    </source>
</evidence>
<feature type="compositionally biased region" description="Basic residues" evidence="7">
    <location>
        <begin position="107"/>
        <end position="119"/>
    </location>
</feature>
<dbReference type="AlphaFoldDB" id="A0A6L2Q2Y7"/>
<name>A0A6L2Q2Y7_COPFO</name>
<comment type="subcellular location">
    <subcellularLocation>
        <location evidence="1">Secreted</location>
    </subcellularLocation>
</comment>
<dbReference type="GO" id="GO:0006955">
    <property type="term" value="P:immune response"/>
    <property type="evidence" value="ECO:0007669"/>
    <property type="project" value="InterPro"/>
</dbReference>
<evidence type="ECO:0000259" key="8">
    <source>
        <dbReference type="Pfam" id="PF00229"/>
    </source>
</evidence>
<evidence type="ECO:0000313" key="10">
    <source>
        <dbReference type="Proteomes" id="UP000502823"/>
    </source>
</evidence>
<evidence type="ECO:0000256" key="4">
    <source>
        <dbReference type="ARBA" id="ARBA00022525"/>
    </source>
</evidence>
<evidence type="ECO:0000256" key="1">
    <source>
        <dbReference type="ARBA" id="ARBA00004613"/>
    </source>
</evidence>
<evidence type="ECO:0000256" key="2">
    <source>
        <dbReference type="ARBA" id="ARBA00008670"/>
    </source>
</evidence>
<dbReference type="GO" id="GO:0016020">
    <property type="term" value="C:membrane"/>
    <property type="evidence" value="ECO:0007669"/>
    <property type="project" value="InterPro"/>
</dbReference>
<dbReference type="GO" id="GO:0005615">
    <property type="term" value="C:extracellular space"/>
    <property type="evidence" value="ECO:0007669"/>
    <property type="project" value="UniProtKB-KW"/>
</dbReference>
<accession>A0A6L2Q2Y7</accession>
<dbReference type="Gene3D" id="2.60.120.40">
    <property type="match status" value="1"/>
</dbReference>
<dbReference type="PROSITE" id="PS00251">
    <property type="entry name" value="THD_1"/>
    <property type="match status" value="1"/>
</dbReference>
<dbReference type="OrthoDB" id="5947373at2759"/>
<feature type="domain" description="THD" evidence="8">
    <location>
        <begin position="146"/>
        <end position="266"/>
    </location>
</feature>
<dbReference type="InterPro" id="IPR006052">
    <property type="entry name" value="TNF_dom"/>
</dbReference>
<evidence type="ECO:0000256" key="7">
    <source>
        <dbReference type="SAM" id="MobiDB-lite"/>
    </source>
</evidence>
<dbReference type="Pfam" id="PF00229">
    <property type="entry name" value="TNF"/>
    <property type="match status" value="1"/>
</dbReference>
<dbReference type="PANTHER" id="PTHR15151">
    <property type="entry name" value="PROTEIN EIGER"/>
    <property type="match status" value="1"/>
</dbReference>
<dbReference type="InterPro" id="IPR051748">
    <property type="entry name" value="TNF_Ligand_Superfamily"/>
</dbReference>
<dbReference type="InterPro" id="IPR008983">
    <property type="entry name" value="Tumour_necrosis_fac-like_dom"/>
</dbReference>
<gene>
    <name evidence="9" type="ORF">Cfor_00729</name>
</gene>
<keyword evidence="3" id="KW-0202">Cytokine</keyword>
<evidence type="ECO:0000313" key="9">
    <source>
        <dbReference type="EMBL" id="GFG39253.1"/>
    </source>
</evidence>
<keyword evidence="5" id="KW-1015">Disulfide bond</keyword>
<keyword evidence="4" id="KW-0964">Secreted</keyword>
<dbReference type="EMBL" id="BLKM01000887">
    <property type="protein sequence ID" value="GFG39253.1"/>
    <property type="molecule type" value="Genomic_DNA"/>
</dbReference>
<reference evidence="10" key="1">
    <citation type="submission" date="2020-01" db="EMBL/GenBank/DDBJ databases">
        <title>Draft genome sequence of the Termite Coptotermes fromosanus.</title>
        <authorList>
            <person name="Itakura S."/>
            <person name="Yosikawa Y."/>
            <person name="Umezawa K."/>
        </authorList>
    </citation>
    <scope>NUCLEOTIDE SEQUENCE [LARGE SCALE GENOMIC DNA]</scope>
</reference>
<dbReference type="GO" id="GO:0005164">
    <property type="term" value="F:tumor necrosis factor receptor binding"/>
    <property type="evidence" value="ECO:0007669"/>
    <property type="project" value="InterPro"/>
</dbReference>
<dbReference type="SUPFAM" id="SSF49842">
    <property type="entry name" value="TNF-like"/>
    <property type="match status" value="1"/>
</dbReference>
<feature type="region of interest" description="Disordered" evidence="7">
    <location>
        <begin position="81"/>
        <end position="121"/>
    </location>
</feature>
<organism evidence="9 10">
    <name type="scientific">Coptotermes formosanus</name>
    <name type="common">Formosan subterranean termite</name>
    <dbReference type="NCBI Taxonomy" id="36987"/>
    <lineage>
        <taxon>Eukaryota</taxon>
        <taxon>Metazoa</taxon>
        <taxon>Ecdysozoa</taxon>
        <taxon>Arthropoda</taxon>
        <taxon>Hexapoda</taxon>
        <taxon>Insecta</taxon>
        <taxon>Pterygota</taxon>
        <taxon>Neoptera</taxon>
        <taxon>Polyneoptera</taxon>
        <taxon>Dictyoptera</taxon>
        <taxon>Blattodea</taxon>
        <taxon>Blattoidea</taxon>
        <taxon>Termitoidae</taxon>
        <taxon>Rhinotermitidae</taxon>
        <taxon>Coptotermes</taxon>
    </lineage>
</organism>
<dbReference type="InParanoid" id="A0A6L2Q2Y7"/>
<evidence type="ECO:0000256" key="3">
    <source>
        <dbReference type="ARBA" id="ARBA00022514"/>
    </source>
</evidence>
<keyword evidence="6" id="KW-0325">Glycoprotein</keyword>
<feature type="non-terminal residue" evidence="9">
    <location>
        <position position="1"/>
    </location>
</feature>
<protein>
    <recommendedName>
        <fullName evidence="8">THD domain-containing protein</fullName>
    </recommendedName>
</protein>
<sequence length="272" mass="30452">DAVEMENVVDLGNRTLSSSTEYSDSLFISANHTSVDTFGSIFTNDIETSGRLQELKLENVTDSSQPRIVDILFQADDASGHEYGETEGMNMGRAKRSNRRGNEKPSGGRRGHLNNKRKNGGPLLVHFNGGVPDVLIEDGGRMIAPWYADEQGAGDYLLSKFQLREGNGAVEVLEKGLYYIYAQVYYTTTESSNSFSIKLHEQGKSSPEELAICSVNTAVKQYMSEVSCFTSIVRFLNATDRVFLWQRERNRRMVLRNGFSFFGFVHLSGKRD</sequence>
<dbReference type="Proteomes" id="UP000502823">
    <property type="component" value="Unassembled WGS sequence"/>
</dbReference>
<dbReference type="PANTHER" id="PTHR15151:SF13">
    <property type="entry name" value="ECTODYSPLASIN-A"/>
    <property type="match status" value="1"/>
</dbReference>
<comment type="caution">
    <text evidence="9">The sequence shown here is derived from an EMBL/GenBank/DDBJ whole genome shotgun (WGS) entry which is preliminary data.</text>
</comment>
<comment type="similarity">
    <text evidence="2">Belongs to the tumor necrosis factor family.</text>
</comment>
<dbReference type="GO" id="GO:0005125">
    <property type="term" value="F:cytokine activity"/>
    <property type="evidence" value="ECO:0007669"/>
    <property type="project" value="UniProtKB-KW"/>
</dbReference>
<proteinExistence type="inferred from homology"/>
<evidence type="ECO:0000256" key="5">
    <source>
        <dbReference type="ARBA" id="ARBA00023157"/>
    </source>
</evidence>